<dbReference type="RefSeq" id="WP_163159742.1">
    <property type="nucleotide sequence ID" value="NZ_VKHP01000164.1"/>
</dbReference>
<accession>A0A6P1BPA9</accession>
<dbReference type="Gene3D" id="2.60.120.200">
    <property type="match status" value="1"/>
</dbReference>
<dbReference type="Proteomes" id="UP000468531">
    <property type="component" value="Unassembled WGS sequence"/>
</dbReference>
<dbReference type="AlphaFoldDB" id="A0A6P1BPA9"/>
<keyword evidence="3" id="KW-1185">Reference proteome</keyword>
<name>A0A6P1BPA9_9BRAD</name>
<comment type="caution">
    <text evidence="2">The sequence shown here is derived from an EMBL/GenBank/DDBJ whole genome shotgun (WGS) entry which is preliminary data.</text>
</comment>
<organism evidence="2 3">
    <name type="scientific">Bradyrhizobium uaiense</name>
    <dbReference type="NCBI Taxonomy" id="2594946"/>
    <lineage>
        <taxon>Bacteria</taxon>
        <taxon>Pseudomonadati</taxon>
        <taxon>Pseudomonadota</taxon>
        <taxon>Alphaproteobacteria</taxon>
        <taxon>Hyphomicrobiales</taxon>
        <taxon>Nitrobacteraceae</taxon>
        <taxon>Bradyrhizobium</taxon>
    </lineage>
</organism>
<evidence type="ECO:0000313" key="2">
    <source>
        <dbReference type="EMBL" id="NEV00169.1"/>
    </source>
</evidence>
<dbReference type="EMBL" id="VKHP01000164">
    <property type="protein sequence ID" value="NEV00169.1"/>
    <property type="molecule type" value="Genomic_DNA"/>
</dbReference>
<proteinExistence type="predicted"/>
<gene>
    <name evidence="2" type="ORF">FNJ47_31230</name>
</gene>
<reference evidence="2 3" key="1">
    <citation type="journal article" date="2020" name="Arch. Microbiol.">
        <title>Bradyrhizobium uaiense sp. nov., a new highly efficient cowpea symbiont.</title>
        <authorList>
            <person name="Cabral Michel D."/>
            <person name="Azarias Guimaraes A."/>
            <person name="Martins da Costa E."/>
            <person name="Soares de Carvalho T."/>
            <person name="Balsanelli E."/>
            <person name="Willems A."/>
            <person name="Maltempi de Souza E."/>
            <person name="de Souza Moreira F.M."/>
        </authorList>
    </citation>
    <scope>NUCLEOTIDE SEQUENCE [LARGE SCALE GENOMIC DNA]</scope>
    <source>
        <strain evidence="2 3">UFLA 03-164</strain>
    </source>
</reference>
<feature type="region of interest" description="Disordered" evidence="1">
    <location>
        <begin position="237"/>
        <end position="258"/>
    </location>
</feature>
<evidence type="ECO:0000256" key="1">
    <source>
        <dbReference type="SAM" id="MobiDB-lite"/>
    </source>
</evidence>
<dbReference type="InterPro" id="IPR025975">
    <property type="entry name" value="Polysacc_lyase"/>
</dbReference>
<protein>
    <submittedName>
        <fullName evidence="2">Uncharacterized protein</fullName>
    </submittedName>
</protein>
<dbReference type="Pfam" id="PF14099">
    <property type="entry name" value="Polysacc_lyase"/>
    <property type="match status" value="1"/>
</dbReference>
<sequence>MDTTGTITSFSSTPMTRFSIGGDVYGVQDASTSYSLTNPDAQTLRFQVQQGDHAWYDDSSVDRSEVSGATNIPGNTPLNLNYQFMVEANGPNGSFVNTASGWFIVGQMHNDDNASGVGTSPPFAIQLEGNHLQVVARYVQPGQDPSNGAGNVQMLTLWTDPNPIQTGVYNNIQIQADVSNTGGGYLKVSINGTQVVNYSGPLGYGQATNWEYGVYRSTAPETVAVDYRNMTLLTGSSATVTSPTTPTQPTTTTTATTATGSPATIATPAVAQDTTSPATAIVAPAAAATTADPSVLSAMGLAPTSASGWSTPAAVASAGSAASPDFSPFGFGTSALAAAPPTTDWWGDQGTAAASQASSSFALLNQYLAGGSGQANGGMIAVAMSGSAWTQNSFLTKPQS</sequence>
<evidence type="ECO:0000313" key="3">
    <source>
        <dbReference type="Proteomes" id="UP000468531"/>
    </source>
</evidence>